<protein>
    <submittedName>
        <fullName evidence="2">Uncharacterized protein</fullName>
    </submittedName>
</protein>
<keyword evidence="1" id="KW-0812">Transmembrane</keyword>
<dbReference type="Proteomes" id="UP000318667">
    <property type="component" value="Unassembled WGS sequence"/>
</dbReference>
<dbReference type="GeneID" id="65406762"/>
<feature type="transmembrane region" description="Helical" evidence="1">
    <location>
        <begin position="30"/>
        <end position="52"/>
    </location>
</feature>
<keyword evidence="3" id="KW-1185">Reference proteome</keyword>
<evidence type="ECO:0000256" key="1">
    <source>
        <dbReference type="SAM" id="Phobius"/>
    </source>
</evidence>
<evidence type="ECO:0000313" key="2">
    <source>
        <dbReference type="EMBL" id="TWH84082.1"/>
    </source>
</evidence>
<dbReference type="RefSeq" id="WP_158638853.1">
    <property type="nucleotide sequence ID" value="NZ_CBCSDC010000022.1"/>
</dbReference>
<comment type="caution">
    <text evidence="2">The sequence shown here is derived from an EMBL/GenBank/DDBJ whole genome shotgun (WGS) entry which is preliminary data.</text>
</comment>
<dbReference type="AlphaFoldDB" id="A0A562JLD5"/>
<proteinExistence type="predicted"/>
<keyword evidence="1" id="KW-0472">Membrane</keyword>
<keyword evidence="1" id="KW-1133">Transmembrane helix</keyword>
<reference evidence="2 3" key="1">
    <citation type="journal article" date="2015" name="Stand. Genomic Sci.">
        <title>Genomic Encyclopedia of Bacterial and Archaeal Type Strains, Phase III: the genomes of soil and plant-associated and newly described type strains.</title>
        <authorList>
            <person name="Whitman W.B."/>
            <person name="Woyke T."/>
            <person name="Klenk H.P."/>
            <person name="Zhou Y."/>
            <person name="Lilburn T.G."/>
            <person name="Beck B.J."/>
            <person name="De Vos P."/>
            <person name="Vandamme P."/>
            <person name="Eisen J.A."/>
            <person name="Garrity G."/>
            <person name="Hugenholtz P."/>
            <person name="Kyrpides N.C."/>
        </authorList>
    </citation>
    <scope>NUCLEOTIDE SEQUENCE [LARGE SCALE GENOMIC DNA]</scope>
    <source>
        <strain evidence="2 3">CGMCC 1.10115</strain>
    </source>
</reference>
<gene>
    <name evidence="2" type="ORF">IQ19_03749</name>
</gene>
<sequence length="56" mass="6468">MEPKPKKTHKVKTAPELIYAGSNITKRAGVFQILGALLFFYFNNMTIFRLLVLCFF</sequence>
<dbReference type="EMBL" id="VLKI01000012">
    <property type="protein sequence ID" value="TWH84082.1"/>
    <property type="molecule type" value="Genomic_DNA"/>
</dbReference>
<evidence type="ECO:0000313" key="3">
    <source>
        <dbReference type="Proteomes" id="UP000318667"/>
    </source>
</evidence>
<accession>A0A562JLD5</accession>
<name>A0A562JLD5_9BACI</name>
<organism evidence="2 3">
    <name type="scientific">Cytobacillus oceanisediminis</name>
    <dbReference type="NCBI Taxonomy" id="665099"/>
    <lineage>
        <taxon>Bacteria</taxon>
        <taxon>Bacillati</taxon>
        <taxon>Bacillota</taxon>
        <taxon>Bacilli</taxon>
        <taxon>Bacillales</taxon>
        <taxon>Bacillaceae</taxon>
        <taxon>Cytobacillus</taxon>
    </lineage>
</organism>